<dbReference type="EMBL" id="QSWD01000001">
    <property type="protein sequence ID" value="RGP04366.1"/>
    <property type="molecule type" value="Genomic_DNA"/>
</dbReference>
<organism evidence="3 6">
    <name type="scientific">Bifidobacterium pseudocatenulatum</name>
    <dbReference type="NCBI Taxonomy" id="28026"/>
    <lineage>
        <taxon>Bacteria</taxon>
        <taxon>Bacillati</taxon>
        <taxon>Actinomycetota</taxon>
        <taxon>Actinomycetes</taxon>
        <taxon>Bifidobacteriales</taxon>
        <taxon>Bifidobacteriaceae</taxon>
        <taxon>Bifidobacterium</taxon>
    </lineage>
</organism>
<keyword evidence="1" id="KW-0472">Membrane</keyword>
<dbReference type="EMBL" id="QRPH01000007">
    <property type="protein sequence ID" value="RHL94197.1"/>
    <property type="molecule type" value="Genomic_DNA"/>
</dbReference>
<name>A0A3E5HRR1_BIFPS</name>
<feature type="transmembrane region" description="Helical" evidence="1">
    <location>
        <begin position="44"/>
        <end position="63"/>
    </location>
</feature>
<comment type="caution">
    <text evidence="3">The sequence shown here is derived from an EMBL/GenBank/DDBJ whole genome shotgun (WGS) entry which is preliminary data.</text>
</comment>
<evidence type="ECO:0000313" key="3">
    <source>
        <dbReference type="EMBL" id="RGP04366.1"/>
    </source>
</evidence>
<evidence type="ECO:0000313" key="8">
    <source>
        <dbReference type="Proteomes" id="UP000285613"/>
    </source>
</evidence>
<dbReference type="EMBL" id="QSDK01000008">
    <property type="protein sequence ID" value="RGY76360.1"/>
    <property type="molecule type" value="Genomic_DNA"/>
</dbReference>
<keyword evidence="1" id="KW-1133">Transmembrane helix</keyword>
<dbReference type="RefSeq" id="WP_034879698.1">
    <property type="nucleotide sequence ID" value="NZ_BCXZ01000021.1"/>
</dbReference>
<evidence type="ECO:0000313" key="5">
    <source>
        <dbReference type="EMBL" id="RHL94197.1"/>
    </source>
</evidence>
<dbReference type="InterPro" id="IPR045679">
    <property type="entry name" value="DUF6199"/>
</dbReference>
<dbReference type="Proteomes" id="UP000285613">
    <property type="component" value="Unassembled WGS sequence"/>
</dbReference>
<evidence type="ECO:0000259" key="2">
    <source>
        <dbReference type="Pfam" id="PF19701"/>
    </source>
</evidence>
<sequence length="66" mass="7644">MQYIYLTALALLGLCMLIFPRQLWKISNFLWTQKGDPSNLYTSLMRISGAAFLVLALILFIFCRLQ</sequence>
<feature type="domain" description="DUF6199" evidence="2">
    <location>
        <begin position="8"/>
        <end position="62"/>
    </location>
</feature>
<evidence type="ECO:0000313" key="4">
    <source>
        <dbReference type="EMBL" id="RGY76360.1"/>
    </source>
</evidence>
<dbReference type="Pfam" id="PF19701">
    <property type="entry name" value="DUF6199"/>
    <property type="match status" value="1"/>
</dbReference>
<keyword evidence="1" id="KW-0812">Transmembrane</keyword>
<evidence type="ECO:0000256" key="1">
    <source>
        <dbReference type="SAM" id="Phobius"/>
    </source>
</evidence>
<dbReference type="Proteomes" id="UP000261031">
    <property type="component" value="Unassembled WGS sequence"/>
</dbReference>
<gene>
    <name evidence="5" type="ORF">DWZ91_08950</name>
    <name evidence="4" type="ORF">DXA22_06530</name>
    <name evidence="3" type="ORF">DXA79_00225</name>
</gene>
<protein>
    <recommendedName>
        <fullName evidence="2">DUF6199 domain-containing protein</fullName>
    </recommendedName>
</protein>
<dbReference type="Proteomes" id="UP000284163">
    <property type="component" value="Unassembled WGS sequence"/>
</dbReference>
<evidence type="ECO:0000313" key="7">
    <source>
        <dbReference type="Proteomes" id="UP000284163"/>
    </source>
</evidence>
<reference evidence="6 7" key="1">
    <citation type="submission" date="2018-08" db="EMBL/GenBank/DDBJ databases">
        <title>A genome reference for cultivated species of the human gut microbiota.</title>
        <authorList>
            <person name="Zou Y."/>
            <person name="Xue W."/>
            <person name="Luo G."/>
        </authorList>
    </citation>
    <scope>NUCLEOTIDE SEQUENCE [LARGE SCALE GENOMIC DNA]</scope>
    <source>
        <strain evidence="5 8">AF36-12AT</strain>
        <strain evidence="4 7">CF01-1</strain>
        <strain evidence="3 6">OF05-12</strain>
    </source>
</reference>
<accession>A0A3E5HRR1</accession>
<evidence type="ECO:0000313" key="6">
    <source>
        <dbReference type="Proteomes" id="UP000261031"/>
    </source>
</evidence>
<proteinExistence type="predicted"/>
<dbReference type="AlphaFoldDB" id="A0A3E5HRR1"/>